<dbReference type="InterPro" id="IPR008920">
    <property type="entry name" value="TF_FadR/GntR_C"/>
</dbReference>
<dbReference type="OrthoDB" id="9028214at2"/>
<dbReference type="GO" id="GO:0003677">
    <property type="term" value="F:DNA binding"/>
    <property type="evidence" value="ECO:0007669"/>
    <property type="project" value="UniProtKB-KW"/>
</dbReference>
<organism evidence="5 6">
    <name type="scientific">Bauldia litoralis</name>
    <dbReference type="NCBI Taxonomy" id="665467"/>
    <lineage>
        <taxon>Bacteria</taxon>
        <taxon>Pseudomonadati</taxon>
        <taxon>Pseudomonadota</taxon>
        <taxon>Alphaproteobacteria</taxon>
        <taxon>Hyphomicrobiales</taxon>
        <taxon>Kaistiaceae</taxon>
        <taxon>Bauldia</taxon>
    </lineage>
</organism>
<dbReference type="STRING" id="665467.SAMN02982931_02855"/>
<dbReference type="EMBL" id="FMXQ01000005">
    <property type="protein sequence ID" value="SDB37343.1"/>
    <property type="molecule type" value="Genomic_DNA"/>
</dbReference>
<dbReference type="InterPro" id="IPR036390">
    <property type="entry name" value="WH_DNA-bd_sf"/>
</dbReference>
<evidence type="ECO:0000256" key="2">
    <source>
        <dbReference type="ARBA" id="ARBA00023125"/>
    </source>
</evidence>
<feature type="domain" description="HTH gntR-type" evidence="4">
    <location>
        <begin position="25"/>
        <end position="93"/>
    </location>
</feature>
<dbReference type="Pfam" id="PF00392">
    <property type="entry name" value="GntR"/>
    <property type="match status" value="1"/>
</dbReference>
<dbReference type="SUPFAM" id="SSF48008">
    <property type="entry name" value="GntR ligand-binding domain-like"/>
    <property type="match status" value="1"/>
</dbReference>
<proteinExistence type="predicted"/>
<dbReference type="GO" id="GO:0003700">
    <property type="term" value="F:DNA-binding transcription factor activity"/>
    <property type="evidence" value="ECO:0007669"/>
    <property type="project" value="InterPro"/>
</dbReference>
<protein>
    <submittedName>
        <fullName evidence="5">DNA-binding transcriptional regulator, FadR family</fullName>
    </submittedName>
</protein>
<dbReference type="RefSeq" id="WP_090877103.1">
    <property type="nucleotide sequence ID" value="NZ_FMXQ01000005.1"/>
</dbReference>
<dbReference type="Gene3D" id="1.10.10.10">
    <property type="entry name" value="Winged helix-like DNA-binding domain superfamily/Winged helix DNA-binding domain"/>
    <property type="match status" value="1"/>
</dbReference>
<dbReference type="PROSITE" id="PS50949">
    <property type="entry name" value="HTH_GNTR"/>
    <property type="match status" value="1"/>
</dbReference>
<evidence type="ECO:0000256" key="3">
    <source>
        <dbReference type="ARBA" id="ARBA00023163"/>
    </source>
</evidence>
<name>A0A1G6CWN7_9HYPH</name>
<dbReference type="Proteomes" id="UP000199071">
    <property type="component" value="Unassembled WGS sequence"/>
</dbReference>
<dbReference type="NCBIfam" id="NF003011">
    <property type="entry name" value="PRK03837.1"/>
    <property type="match status" value="1"/>
</dbReference>
<dbReference type="PANTHER" id="PTHR43537">
    <property type="entry name" value="TRANSCRIPTIONAL REGULATOR, GNTR FAMILY"/>
    <property type="match status" value="1"/>
</dbReference>
<keyword evidence="2 5" id="KW-0238">DNA-binding</keyword>
<accession>A0A1G6CWN7</accession>
<keyword evidence="6" id="KW-1185">Reference proteome</keyword>
<dbReference type="AlphaFoldDB" id="A0A1G6CWN7"/>
<keyword evidence="3" id="KW-0804">Transcription</keyword>
<dbReference type="PRINTS" id="PR00035">
    <property type="entry name" value="HTHGNTR"/>
</dbReference>
<sequence length="257" mass="28709">MNANASTRPSKTMVTKRAPEQIQRRRLSQEVMDRLISLIEDDGLTAGDQLPSERDLMDRYGVGRPAVREALQNMANVGLVTLTQGERARVAAPSFSNLMQAVSLTTSGILRTSKEGLTDLKEARLLFESQMVRLAAERATNADLERLEQRFRDHSGAQADLADFLRHDMLFHREIAAITNNSIFPNLSEALMGWLSEFHRHLVSVPGAEQLTLSEHESILVAVKARDPDAAETAMRNHLTRANKLYQHIEAVSRKAT</sequence>
<dbReference type="SUPFAM" id="SSF46785">
    <property type="entry name" value="Winged helix' DNA-binding domain"/>
    <property type="match status" value="1"/>
</dbReference>
<keyword evidence="1" id="KW-0805">Transcription regulation</keyword>
<gene>
    <name evidence="5" type="ORF">SAMN02982931_02855</name>
</gene>
<evidence type="ECO:0000313" key="5">
    <source>
        <dbReference type="EMBL" id="SDB37343.1"/>
    </source>
</evidence>
<dbReference type="InterPro" id="IPR000524">
    <property type="entry name" value="Tscrpt_reg_HTH_GntR"/>
</dbReference>
<dbReference type="Pfam" id="PF07729">
    <property type="entry name" value="FCD"/>
    <property type="match status" value="1"/>
</dbReference>
<evidence type="ECO:0000259" key="4">
    <source>
        <dbReference type="PROSITE" id="PS50949"/>
    </source>
</evidence>
<dbReference type="InterPro" id="IPR036388">
    <property type="entry name" value="WH-like_DNA-bd_sf"/>
</dbReference>
<evidence type="ECO:0000313" key="6">
    <source>
        <dbReference type="Proteomes" id="UP000199071"/>
    </source>
</evidence>
<dbReference type="Gene3D" id="1.20.120.530">
    <property type="entry name" value="GntR ligand-binding domain-like"/>
    <property type="match status" value="1"/>
</dbReference>
<reference evidence="5 6" key="1">
    <citation type="submission" date="2016-10" db="EMBL/GenBank/DDBJ databases">
        <authorList>
            <person name="de Groot N.N."/>
        </authorList>
    </citation>
    <scope>NUCLEOTIDE SEQUENCE [LARGE SCALE GENOMIC DNA]</scope>
    <source>
        <strain evidence="5 6">ATCC 35022</strain>
    </source>
</reference>
<dbReference type="SMART" id="SM00345">
    <property type="entry name" value="HTH_GNTR"/>
    <property type="match status" value="1"/>
</dbReference>
<dbReference type="SMART" id="SM00895">
    <property type="entry name" value="FCD"/>
    <property type="match status" value="1"/>
</dbReference>
<dbReference type="PANTHER" id="PTHR43537:SF5">
    <property type="entry name" value="UXU OPERON TRANSCRIPTIONAL REGULATOR"/>
    <property type="match status" value="1"/>
</dbReference>
<dbReference type="CDD" id="cd07377">
    <property type="entry name" value="WHTH_GntR"/>
    <property type="match status" value="1"/>
</dbReference>
<dbReference type="InterPro" id="IPR011711">
    <property type="entry name" value="GntR_C"/>
</dbReference>
<evidence type="ECO:0000256" key="1">
    <source>
        <dbReference type="ARBA" id="ARBA00023015"/>
    </source>
</evidence>